<dbReference type="AlphaFoldDB" id="A0A5J9V8X6"/>
<proteinExistence type="predicted"/>
<dbReference type="EMBL" id="RWGY01000011">
    <property type="protein sequence ID" value="TVU31921.1"/>
    <property type="molecule type" value="Genomic_DNA"/>
</dbReference>
<gene>
    <name evidence="1" type="ORF">EJB05_23632</name>
</gene>
<evidence type="ECO:0000313" key="1">
    <source>
        <dbReference type="EMBL" id="TVU31921.1"/>
    </source>
</evidence>
<reference evidence="1 2" key="1">
    <citation type="journal article" date="2019" name="Sci. Rep.">
        <title>A high-quality genome of Eragrostis curvula grass provides insights into Poaceae evolution and supports new strategies to enhance forage quality.</title>
        <authorList>
            <person name="Carballo J."/>
            <person name="Santos B.A.C.M."/>
            <person name="Zappacosta D."/>
            <person name="Garbus I."/>
            <person name="Selva J.P."/>
            <person name="Gallo C.A."/>
            <person name="Diaz A."/>
            <person name="Albertini E."/>
            <person name="Caccamo M."/>
            <person name="Echenique V."/>
        </authorList>
    </citation>
    <scope>NUCLEOTIDE SEQUENCE [LARGE SCALE GENOMIC DNA]</scope>
    <source>
        <strain evidence="2">cv. Victoria</strain>
        <tissue evidence="1">Leaf</tissue>
    </source>
</reference>
<feature type="non-terminal residue" evidence="1">
    <location>
        <position position="1"/>
    </location>
</feature>
<dbReference type="Proteomes" id="UP000324897">
    <property type="component" value="Chromosome 1"/>
</dbReference>
<dbReference type="Gramene" id="TVU31921">
    <property type="protein sequence ID" value="TVU31921"/>
    <property type="gene ID" value="EJB05_23632"/>
</dbReference>
<sequence length="142" mass="15907">MLGIFGKHIGMIWGKILGYPSTTYDGTGKLRYYKMRPFVYGQRVSECDADFDHGEPTVLPCCFGLVGFGLKGEAAASDIKLRHGQWSGAVLNWQVRKIKGPFSRNVLLTISWDGAKDQSPFRCFVENCTSKESHDLIWTIAI</sequence>
<comment type="caution">
    <text evidence="1">The sequence shown here is derived from an EMBL/GenBank/DDBJ whole genome shotgun (WGS) entry which is preliminary data.</text>
</comment>
<organism evidence="1 2">
    <name type="scientific">Eragrostis curvula</name>
    <name type="common">weeping love grass</name>
    <dbReference type="NCBI Taxonomy" id="38414"/>
    <lineage>
        <taxon>Eukaryota</taxon>
        <taxon>Viridiplantae</taxon>
        <taxon>Streptophyta</taxon>
        <taxon>Embryophyta</taxon>
        <taxon>Tracheophyta</taxon>
        <taxon>Spermatophyta</taxon>
        <taxon>Magnoliopsida</taxon>
        <taxon>Liliopsida</taxon>
        <taxon>Poales</taxon>
        <taxon>Poaceae</taxon>
        <taxon>PACMAD clade</taxon>
        <taxon>Chloridoideae</taxon>
        <taxon>Eragrostideae</taxon>
        <taxon>Eragrostidinae</taxon>
        <taxon>Eragrostis</taxon>
    </lineage>
</organism>
<keyword evidence="2" id="KW-1185">Reference proteome</keyword>
<name>A0A5J9V8X6_9POAL</name>
<evidence type="ECO:0000313" key="2">
    <source>
        <dbReference type="Proteomes" id="UP000324897"/>
    </source>
</evidence>
<protein>
    <submittedName>
        <fullName evidence="1">Uncharacterized protein</fullName>
    </submittedName>
</protein>
<accession>A0A5J9V8X6</accession>